<keyword evidence="7 9" id="KW-0342">GTP-binding</keyword>
<keyword evidence="6 9" id="KW-0862">Zinc</keyword>
<dbReference type="EC" id="3.5.4.25" evidence="9"/>
<dbReference type="GO" id="GO:0003935">
    <property type="term" value="F:GTP cyclohydrolase II activity"/>
    <property type="evidence" value="ECO:0007669"/>
    <property type="project" value="UniProtKB-UniRule"/>
</dbReference>
<reference evidence="11" key="1">
    <citation type="journal article" date="2021" name="PeerJ">
        <title>Extensive microbial diversity within the chicken gut microbiome revealed by metagenomics and culture.</title>
        <authorList>
            <person name="Gilroy R."/>
            <person name="Ravi A."/>
            <person name="Getino M."/>
            <person name="Pursley I."/>
            <person name="Horton D.L."/>
            <person name="Alikhan N.F."/>
            <person name="Baker D."/>
            <person name="Gharbi K."/>
            <person name="Hall N."/>
            <person name="Watson M."/>
            <person name="Adriaenssens E.M."/>
            <person name="Foster-Nyarko E."/>
            <person name="Jarju S."/>
            <person name="Secka A."/>
            <person name="Antonio M."/>
            <person name="Oren A."/>
            <person name="Chaudhuri R.R."/>
            <person name="La Ragione R."/>
            <person name="Hildebrand F."/>
            <person name="Pallen M.J."/>
        </authorList>
    </citation>
    <scope>NUCLEOTIDE SEQUENCE</scope>
    <source>
        <strain evidence="11">378</strain>
    </source>
</reference>
<keyword evidence="4 9" id="KW-0547">Nucleotide-binding</keyword>
<feature type="binding site" evidence="9">
    <location>
        <position position="126"/>
    </location>
    <ligand>
        <name>GTP</name>
        <dbReference type="ChEBI" id="CHEBI:37565"/>
    </ligand>
</feature>
<evidence type="ECO:0000256" key="7">
    <source>
        <dbReference type="ARBA" id="ARBA00023134"/>
    </source>
</evidence>
<dbReference type="GO" id="GO:0009231">
    <property type="term" value="P:riboflavin biosynthetic process"/>
    <property type="evidence" value="ECO:0007669"/>
    <property type="project" value="UniProtKB-UniRule"/>
</dbReference>
<keyword evidence="2 9" id="KW-0686">Riboflavin biosynthesis</keyword>
<feature type="domain" description="GTP cyclohydrolase II" evidence="10">
    <location>
        <begin position="21"/>
        <end position="181"/>
    </location>
</feature>
<feature type="binding site" evidence="9">
    <location>
        <position position="161"/>
    </location>
    <ligand>
        <name>GTP</name>
        <dbReference type="ChEBI" id="CHEBI:37565"/>
    </ligand>
</feature>
<sequence length="210" mass="23443">MSDAVKTEGQAKSEILQQSPNAVLPSRFGMFNITCFRDIYNREHAVIYCGELNNGEPVLTRIHSECLTGDTLGSLRCDCGFQLEAALRKISERGRGALLYMRQEGRGIGLFNKIAAYNLQDQGLDTVEANLRLGFPADGRSYSLCAEMMRAMGFDHVILMTNNPAKIDDIAQHGITVVAREPLEYGENKYNEAYLRTKASKMGHLLHHQD</sequence>
<organism evidence="11 12">
    <name type="scientific">Candidatus Anaerobiospirillum pullicola</name>
    <dbReference type="NCBI Taxonomy" id="2838451"/>
    <lineage>
        <taxon>Bacteria</taxon>
        <taxon>Pseudomonadati</taxon>
        <taxon>Pseudomonadota</taxon>
        <taxon>Gammaproteobacteria</taxon>
        <taxon>Aeromonadales</taxon>
        <taxon>Succinivibrionaceae</taxon>
        <taxon>Anaerobiospirillum</taxon>
    </lineage>
</organism>
<evidence type="ECO:0000256" key="5">
    <source>
        <dbReference type="ARBA" id="ARBA00022801"/>
    </source>
</evidence>
<dbReference type="InterPro" id="IPR000926">
    <property type="entry name" value="RibA"/>
</dbReference>
<dbReference type="InterPro" id="IPR032677">
    <property type="entry name" value="GTP_cyclohydro_II"/>
</dbReference>
<evidence type="ECO:0000256" key="9">
    <source>
        <dbReference type="HAMAP-Rule" id="MF_00179"/>
    </source>
</evidence>
<dbReference type="PANTHER" id="PTHR21327">
    <property type="entry name" value="GTP CYCLOHYDROLASE II-RELATED"/>
    <property type="match status" value="1"/>
</dbReference>
<evidence type="ECO:0000313" key="12">
    <source>
        <dbReference type="Proteomes" id="UP000733611"/>
    </source>
</evidence>
<comment type="function">
    <text evidence="9">Catalyzes the conversion of GTP to 2,5-diamino-6-ribosylamino-4(3H)-pyrimidinone 5'-phosphate (DARP), formate and pyrophosphate.</text>
</comment>
<feature type="binding site" evidence="9">
    <location>
        <begin position="104"/>
        <end position="106"/>
    </location>
    <ligand>
        <name>GTP</name>
        <dbReference type="ChEBI" id="CHEBI:37565"/>
    </ligand>
</feature>
<feature type="binding site" evidence="9">
    <location>
        <position position="77"/>
    </location>
    <ligand>
        <name>Zn(2+)</name>
        <dbReference type="ChEBI" id="CHEBI:29105"/>
        <note>catalytic</note>
    </ligand>
</feature>
<dbReference type="InterPro" id="IPR036144">
    <property type="entry name" value="RibA-like_sf"/>
</dbReference>
<dbReference type="CDD" id="cd00641">
    <property type="entry name" value="GTP_cyclohydro2"/>
    <property type="match status" value="1"/>
</dbReference>
<dbReference type="GO" id="GO:0005829">
    <property type="term" value="C:cytosol"/>
    <property type="evidence" value="ECO:0007669"/>
    <property type="project" value="TreeGrafter"/>
</dbReference>
<evidence type="ECO:0000256" key="6">
    <source>
        <dbReference type="ARBA" id="ARBA00022833"/>
    </source>
</evidence>
<accession>A0A948WZH8</accession>
<evidence type="ECO:0000313" key="11">
    <source>
        <dbReference type="EMBL" id="MBU3844798.1"/>
    </source>
</evidence>
<dbReference type="NCBIfam" id="NF001591">
    <property type="entry name" value="PRK00393.1"/>
    <property type="match status" value="1"/>
</dbReference>
<feature type="binding site" evidence="9">
    <location>
        <position position="79"/>
    </location>
    <ligand>
        <name>Zn(2+)</name>
        <dbReference type="ChEBI" id="CHEBI:29105"/>
        <note>catalytic</note>
    </ligand>
</feature>
<feature type="active site" description="Nucleophile" evidence="9">
    <location>
        <position position="140"/>
    </location>
</feature>
<feature type="active site" description="Proton acceptor" evidence="9">
    <location>
        <position position="138"/>
    </location>
</feature>
<feature type="binding site" evidence="9">
    <location>
        <position position="66"/>
    </location>
    <ligand>
        <name>Zn(2+)</name>
        <dbReference type="ChEBI" id="CHEBI:29105"/>
        <note>catalytic</note>
    </ligand>
</feature>
<reference evidence="11" key="2">
    <citation type="submission" date="2021-04" db="EMBL/GenBank/DDBJ databases">
        <authorList>
            <person name="Gilroy R."/>
        </authorList>
    </citation>
    <scope>NUCLEOTIDE SEQUENCE</scope>
    <source>
        <strain evidence="11">378</strain>
    </source>
</reference>
<evidence type="ECO:0000256" key="3">
    <source>
        <dbReference type="ARBA" id="ARBA00022723"/>
    </source>
</evidence>
<dbReference type="EMBL" id="JAHLFE010000164">
    <property type="protein sequence ID" value="MBU3844798.1"/>
    <property type="molecule type" value="Genomic_DNA"/>
</dbReference>
<evidence type="ECO:0000256" key="1">
    <source>
        <dbReference type="ARBA" id="ARBA00004853"/>
    </source>
</evidence>
<comment type="pathway">
    <text evidence="1 9">Cofactor biosynthesis; riboflavin biosynthesis; 5-amino-6-(D-ribitylamino)uracil from GTP: step 1/4.</text>
</comment>
<comment type="cofactor">
    <cofactor evidence="9">
        <name>Zn(2+)</name>
        <dbReference type="ChEBI" id="CHEBI:29105"/>
    </cofactor>
    <text evidence="9">Binds 1 zinc ion per subunit.</text>
</comment>
<dbReference type="SUPFAM" id="SSF142695">
    <property type="entry name" value="RibA-like"/>
    <property type="match status" value="1"/>
</dbReference>
<feature type="binding site" evidence="9">
    <location>
        <begin position="61"/>
        <end position="65"/>
    </location>
    <ligand>
        <name>GTP</name>
        <dbReference type="ChEBI" id="CHEBI:37565"/>
    </ligand>
</feature>
<dbReference type="NCBIfam" id="TIGR00505">
    <property type="entry name" value="ribA"/>
    <property type="match status" value="1"/>
</dbReference>
<keyword evidence="3 9" id="KW-0479">Metal-binding</keyword>
<dbReference type="Gene3D" id="3.40.50.10990">
    <property type="entry name" value="GTP cyclohydrolase II"/>
    <property type="match status" value="1"/>
</dbReference>
<dbReference type="AlphaFoldDB" id="A0A948WZH8"/>
<name>A0A948WZH8_9GAMM</name>
<evidence type="ECO:0000256" key="4">
    <source>
        <dbReference type="ARBA" id="ARBA00022741"/>
    </source>
</evidence>
<dbReference type="Pfam" id="PF00925">
    <property type="entry name" value="GTP_cyclohydro2"/>
    <property type="match status" value="1"/>
</dbReference>
<dbReference type="HAMAP" id="MF_00179">
    <property type="entry name" value="RibA"/>
    <property type="match status" value="1"/>
</dbReference>
<dbReference type="FunFam" id="3.40.50.10990:FF:000002">
    <property type="entry name" value="GTP cyclohydrolase-2"/>
    <property type="match status" value="1"/>
</dbReference>
<evidence type="ECO:0000259" key="10">
    <source>
        <dbReference type="Pfam" id="PF00925"/>
    </source>
</evidence>
<dbReference type="GO" id="GO:0008270">
    <property type="term" value="F:zinc ion binding"/>
    <property type="evidence" value="ECO:0007669"/>
    <property type="project" value="UniProtKB-UniRule"/>
</dbReference>
<feature type="binding site" evidence="9">
    <location>
        <position position="82"/>
    </location>
    <ligand>
        <name>GTP</name>
        <dbReference type="ChEBI" id="CHEBI:37565"/>
    </ligand>
</feature>
<feature type="binding site" evidence="9">
    <location>
        <position position="166"/>
    </location>
    <ligand>
        <name>GTP</name>
        <dbReference type="ChEBI" id="CHEBI:37565"/>
    </ligand>
</feature>
<dbReference type="GO" id="GO:0005525">
    <property type="term" value="F:GTP binding"/>
    <property type="evidence" value="ECO:0007669"/>
    <property type="project" value="UniProtKB-KW"/>
</dbReference>
<protein>
    <recommendedName>
        <fullName evidence="9">GTP cyclohydrolase-2</fullName>
        <ecNumber evidence="9">3.5.4.25</ecNumber>
    </recommendedName>
    <alternativeName>
        <fullName evidence="9">GTP cyclohydrolase II</fullName>
    </alternativeName>
</protein>
<dbReference type="Proteomes" id="UP000733611">
    <property type="component" value="Unassembled WGS sequence"/>
</dbReference>
<evidence type="ECO:0000256" key="2">
    <source>
        <dbReference type="ARBA" id="ARBA00022619"/>
    </source>
</evidence>
<dbReference type="PANTHER" id="PTHR21327:SF18">
    <property type="entry name" value="3,4-DIHYDROXY-2-BUTANONE 4-PHOSPHATE SYNTHASE"/>
    <property type="match status" value="1"/>
</dbReference>
<keyword evidence="5 9" id="KW-0378">Hydrolase</keyword>
<comment type="caution">
    <text evidence="11">The sequence shown here is derived from an EMBL/GenBank/DDBJ whole genome shotgun (WGS) entry which is preliminary data.</text>
</comment>
<comment type="catalytic activity">
    <reaction evidence="8 9">
        <text>GTP + 4 H2O = 2,5-diamino-6-hydroxy-4-(5-phosphoribosylamino)-pyrimidine + formate + 2 phosphate + 3 H(+)</text>
        <dbReference type="Rhea" id="RHEA:23704"/>
        <dbReference type="ChEBI" id="CHEBI:15377"/>
        <dbReference type="ChEBI" id="CHEBI:15378"/>
        <dbReference type="ChEBI" id="CHEBI:15740"/>
        <dbReference type="ChEBI" id="CHEBI:37565"/>
        <dbReference type="ChEBI" id="CHEBI:43474"/>
        <dbReference type="ChEBI" id="CHEBI:58614"/>
        <dbReference type="EC" id="3.5.4.25"/>
    </reaction>
</comment>
<evidence type="ECO:0000256" key="8">
    <source>
        <dbReference type="ARBA" id="ARBA00049295"/>
    </source>
</evidence>
<comment type="similarity">
    <text evidence="9">Belongs to the GTP cyclohydrolase II family.</text>
</comment>
<gene>
    <name evidence="9 11" type="primary">ribA</name>
    <name evidence="11" type="ORF">H9847_08065</name>
</gene>
<proteinExistence type="inferred from homology"/>